<gene>
    <name evidence="2" type="ORF">PSTT_04839</name>
</gene>
<organism evidence="2 3">
    <name type="scientific">Puccinia striiformis</name>
    <dbReference type="NCBI Taxonomy" id="27350"/>
    <lineage>
        <taxon>Eukaryota</taxon>
        <taxon>Fungi</taxon>
        <taxon>Dikarya</taxon>
        <taxon>Basidiomycota</taxon>
        <taxon>Pucciniomycotina</taxon>
        <taxon>Pucciniomycetes</taxon>
        <taxon>Pucciniales</taxon>
        <taxon>Pucciniaceae</taxon>
        <taxon>Puccinia</taxon>
    </lineage>
</organism>
<dbReference type="VEuPathDB" id="FungiDB:PSHT_03161"/>
<dbReference type="AlphaFoldDB" id="A0A2S4VR22"/>
<sequence length="272" mass="31291">NSGGPQAPLPILTNPCAERWLVPSREWIPSTDSREEFKQDIPRIYHSKNELEAHCKFAPAPWACLFYKDVQIQPEPTSSIQQPTQPVSTDLPGLSYEAMPQEYERGSTNASGAQSDTECSRRRKTVRDGIAVPSRAGPSNRHQVPKSLVMYRFPDFAVEDEGFFREVHGGWACKYPACMKRWGLEARRDNMLAHWVTHSEDTPFACNVEEFHPPAYGQEPCSRIHKRLNELKKHVQNDHNVQVWQKGFSRTQTFAEMDLDDTRLRTQGRQRR</sequence>
<dbReference type="Proteomes" id="UP000239156">
    <property type="component" value="Unassembled WGS sequence"/>
</dbReference>
<keyword evidence="3" id="KW-1185">Reference proteome</keyword>
<protein>
    <recommendedName>
        <fullName evidence="4">C2H2-type domain-containing protein</fullName>
    </recommendedName>
</protein>
<evidence type="ECO:0008006" key="4">
    <source>
        <dbReference type="Google" id="ProtNLM"/>
    </source>
</evidence>
<dbReference type="VEuPathDB" id="FungiDB:PSHT_03168"/>
<proteinExistence type="predicted"/>
<evidence type="ECO:0000313" key="2">
    <source>
        <dbReference type="EMBL" id="POW11996.1"/>
    </source>
</evidence>
<comment type="caution">
    <text evidence="2">The sequence shown here is derived from an EMBL/GenBank/DDBJ whole genome shotgun (WGS) entry which is preliminary data.</text>
</comment>
<evidence type="ECO:0000313" key="3">
    <source>
        <dbReference type="Proteomes" id="UP000239156"/>
    </source>
</evidence>
<accession>A0A2S4VR22</accession>
<feature type="non-terminal residue" evidence="2">
    <location>
        <position position="1"/>
    </location>
</feature>
<name>A0A2S4VR22_9BASI</name>
<dbReference type="EMBL" id="PKSL01000034">
    <property type="protein sequence ID" value="POW11996.1"/>
    <property type="molecule type" value="Genomic_DNA"/>
</dbReference>
<reference evidence="2" key="1">
    <citation type="submission" date="2017-12" db="EMBL/GenBank/DDBJ databases">
        <title>Gene loss provides genomic basis for host adaptation in cereal stripe rust fungi.</title>
        <authorList>
            <person name="Xia C."/>
        </authorList>
    </citation>
    <scope>NUCLEOTIDE SEQUENCE [LARGE SCALE GENOMIC DNA]</scope>
    <source>
        <strain evidence="2">93-210</strain>
    </source>
</reference>
<dbReference type="VEuPathDB" id="FungiDB:PSTT_04839"/>
<feature type="compositionally biased region" description="Polar residues" evidence="1">
    <location>
        <begin position="106"/>
        <end position="117"/>
    </location>
</feature>
<feature type="region of interest" description="Disordered" evidence="1">
    <location>
        <begin position="102"/>
        <end position="141"/>
    </location>
</feature>
<evidence type="ECO:0000256" key="1">
    <source>
        <dbReference type="SAM" id="MobiDB-lite"/>
    </source>
</evidence>